<proteinExistence type="predicted"/>
<protein>
    <submittedName>
        <fullName evidence="1">Uncharacterized protein</fullName>
    </submittedName>
</protein>
<dbReference type="EMBL" id="CM018031">
    <property type="protein sequence ID" value="KAA8550866.1"/>
    <property type="molecule type" value="Genomic_DNA"/>
</dbReference>
<accession>A0A5J5C792</accession>
<evidence type="ECO:0000313" key="1">
    <source>
        <dbReference type="EMBL" id="KAA8550866.1"/>
    </source>
</evidence>
<name>A0A5J5C792_9ASTE</name>
<dbReference type="AlphaFoldDB" id="A0A5J5C792"/>
<dbReference type="Proteomes" id="UP000325577">
    <property type="component" value="Linkage Group LG0"/>
</dbReference>
<gene>
    <name evidence="1" type="ORF">F0562_002550</name>
</gene>
<evidence type="ECO:0000313" key="2">
    <source>
        <dbReference type="Proteomes" id="UP000325577"/>
    </source>
</evidence>
<keyword evidence="2" id="KW-1185">Reference proteome</keyword>
<organism evidence="1 2">
    <name type="scientific">Nyssa sinensis</name>
    <dbReference type="NCBI Taxonomy" id="561372"/>
    <lineage>
        <taxon>Eukaryota</taxon>
        <taxon>Viridiplantae</taxon>
        <taxon>Streptophyta</taxon>
        <taxon>Embryophyta</taxon>
        <taxon>Tracheophyta</taxon>
        <taxon>Spermatophyta</taxon>
        <taxon>Magnoliopsida</taxon>
        <taxon>eudicotyledons</taxon>
        <taxon>Gunneridae</taxon>
        <taxon>Pentapetalae</taxon>
        <taxon>asterids</taxon>
        <taxon>Cornales</taxon>
        <taxon>Nyssaceae</taxon>
        <taxon>Nyssa</taxon>
    </lineage>
</organism>
<reference evidence="1 2" key="1">
    <citation type="submission" date="2019-09" db="EMBL/GenBank/DDBJ databases">
        <title>A chromosome-level genome assembly of the Chinese tupelo Nyssa sinensis.</title>
        <authorList>
            <person name="Yang X."/>
            <person name="Kang M."/>
            <person name="Yang Y."/>
            <person name="Xiong H."/>
            <person name="Wang M."/>
            <person name="Zhang Z."/>
            <person name="Wang Z."/>
            <person name="Wu H."/>
            <person name="Ma T."/>
            <person name="Liu J."/>
            <person name="Xi Z."/>
        </authorList>
    </citation>
    <scope>NUCLEOTIDE SEQUENCE [LARGE SCALE GENOMIC DNA]</scope>
    <source>
        <strain evidence="1">J267</strain>
        <tissue evidence="1">Leaf</tissue>
    </source>
</reference>
<sequence>MNPNSNVQKSVWIIFKKRRNSESITVLGTDFPVIPRSGQFVSTLPQSGAVLPPMEATLHLQVGYDNL</sequence>